<comment type="caution">
    <text evidence="1">The sequence shown here is derived from an EMBL/GenBank/DDBJ whole genome shotgun (WGS) entry which is preliminary data.</text>
</comment>
<evidence type="ECO:0000313" key="2">
    <source>
        <dbReference type="Proteomes" id="UP000755654"/>
    </source>
</evidence>
<dbReference type="EMBL" id="JAAOMP010000038">
    <property type="protein sequence ID" value="MBU2759489.1"/>
    <property type="molecule type" value="Genomic_DNA"/>
</dbReference>
<sequence>MTHRLDVGSAHDAICDVPVFSLTDKRQYPLGMLRLDQSFLGDQGLQWGKAQELRWYIDPTTGDKWLIKIKNPQACGLPKAFTADTAGQWALMLREEVLRIGRTETKGEPVLGEALASMQPVAAHEKRP</sequence>
<proteinExistence type="predicted"/>
<reference evidence="1 2" key="1">
    <citation type="journal article" date="2021" name="ISME J.">
        <title>Genomic evolution of the class Acidithiobacillia: deep-branching Proteobacteria living in extreme acidic conditions.</title>
        <authorList>
            <person name="Moya-Beltran A."/>
            <person name="Beard S."/>
            <person name="Rojas-Villalobos C."/>
            <person name="Issotta F."/>
            <person name="Gallardo Y."/>
            <person name="Ulloa R."/>
            <person name="Giaveno A."/>
            <person name="Degli Esposti M."/>
            <person name="Johnson D.B."/>
            <person name="Quatrini R."/>
        </authorList>
    </citation>
    <scope>NUCLEOTIDE SEQUENCE [LARGE SCALE GENOMIC DNA]</scope>
    <source>
        <strain evidence="1 2">RW2</strain>
    </source>
</reference>
<name>A0ABS5ZWD6_9PROT</name>
<protein>
    <submittedName>
        <fullName evidence="1">Uncharacterized protein</fullName>
    </submittedName>
</protein>
<dbReference type="RefSeq" id="WP_215883192.1">
    <property type="nucleotide sequence ID" value="NZ_JAAOMP010000038.1"/>
</dbReference>
<keyword evidence="2" id="KW-1185">Reference proteome</keyword>
<evidence type="ECO:0000313" key="1">
    <source>
        <dbReference type="EMBL" id="MBU2759489.1"/>
    </source>
</evidence>
<accession>A0ABS5ZWD6</accession>
<gene>
    <name evidence="1" type="ORF">HAP95_04805</name>
</gene>
<dbReference type="Proteomes" id="UP000755654">
    <property type="component" value="Unassembled WGS sequence"/>
</dbReference>
<organism evidence="1 2">
    <name type="scientific">Acidithiobacillus sulfurivorans</name>
    <dbReference type="NCBI Taxonomy" id="1958756"/>
    <lineage>
        <taxon>Bacteria</taxon>
        <taxon>Pseudomonadati</taxon>
        <taxon>Pseudomonadota</taxon>
        <taxon>Acidithiobacillia</taxon>
        <taxon>Acidithiobacillales</taxon>
        <taxon>Acidithiobacillaceae</taxon>
        <taxon>Acidithiobacillus</taxon>
    </lineage>
</organism>